<organism evidence="3">
    <name type="scientific">Picea sitchensis</name>
    <name type="common">Sitka spruce</name>
    <name type="synonym">Pinus sitchensis</name>
    <dbReference type="NCBI Taxonomy" id="3332"/>
    <lineage>
        <taxon>Eukaryota</taxon>
        <taxon>Viridiplantae</taxon>
        <taxon>Streptophyta</taxon>
        <taxon>Embryophyta</taxon>
        <taxon>Tracheophyta</taxon>
        <taxon>Spermatophyta</taxon>
        <taxon>Pinopsida</taxon>
        <taxon>Pinidae</taxon>
        <taxon>Conifers I</taxon>
        <taxon>Pinales</taxon>
        <taxon>Pinaceae</taxon>
        <taxon>Picea</taxon>
    </lineage>
</organism>
<dbReference type="PROSITE" id="PS51903">
    <property type="entry name" value="CLP_R"/>
    <property type="match status" value="1"/>
</dbReference>
<dbReference type="InterPro" id="IPR036628">
    <property type="entry name" value="Clp_N_dom_sf"/>
</dbReference>
<evidence type="ECO:0000259" key="2">
    <source>
        <dbReference type="PROSITE" id="PS51903"/>
    </source>
</evidence>
<evidence type="ECO:0000313" key="4">
    <source>
        <dbReference type="EMBL" id="ACN40709.1"/>
    </source>
</evidence>
<sequence>MAAQMLSVASPSSAKTFPRSLHLESPYLSPSAIKSHVIATLCSPLPLNRLFMLRQETSKSFASNWALECTRKRLPRSPRSRRGHQPVFMMLPTANPERASHDKPTKWSARAIKAFSMAELEARKMKYPTTGTEALLMGILAEGTSPASKYLRANGVTLFKVRDEAVKLLGKSYPLYTSPEHPTLTEPAQKALDWAVDEKIKSGESGEVTTTHMLLGIWAQKGLAGQQILANLGFDDKNAEELAESIKEEVALSSK</sequence>
<dbReference type="Gene3D" id="1.10.1780.10">
    <property type="entry name" value="Clp, N-terminal domain"/>
    <property type="match status" value="1"/>
</dbReference>
<proteinExistence type="evidence at transcript level"/>
<dbReference type="EMBL" id="EF084604">
    <property type="protein sequence ID" value="ABK23916.1"/>
    <property type="molecule type" value="mRNA"/>
</dbReference>
<name>A9NTF5_PICSI</name>
<evidence type="ECO:0000313" key="3">
    <source>
        <dbReference type="EMBL" id="ABK23916.1"/>
    </source>
</evidence>
<evidence type="ECO:0000256" key="1">
    <source>
        <dbReference type="PROSITE-ProRule" id="PRU01251"/>
    </source>
</evidence>
<dbReference type="Pfam" id="PF02861">
    <property type="entry name" value="Clp_N"/>
    <property type="match status" value="1"/>
</dbReference>
<dbReference type="AlphaFoldDB" id="A9NTF5"/>
<reference evidence="4" key="2">
    <citation type="submission" date="2009-02" db="EMBL/GenBank/DDBJ databases">
        <title>Full length sequence-verified cDNA sequences from Sitka spruce (Picea sitchensis).</title>
        <authorList>
            <person name="Reid K.E."/>
            <person name="Liao N."/>
            <person name="Ralph S."/>
            <person name="Kolosova N."/>
            <person name="Oddy C."/>
            <person name="Moore R."/>
            <person name="Mayo M."/>
            <person name="Wagner S."/>
            <person name="King J."/>
            <person name="Yanchuk A."/>
            <person name="Holt R."/>
            <person name="Jones S."/>
            <person name="Marra M."/>
            <person name="Ritland C.E."/>
            <person name="Ritland K."/>
            <person name="Bohlmann J."/>
        </authorList>
    </citation>
    <scope>NUCLEOTIDE SEQUENCE</scope>
    <source>
        <tissue evidence="4">Bark</tissue>
    </source>
</reference>
<dbReference type="SUPFAM" id="SSF81923">
    <property type="entry name" value="Double Clp-N motif"/>
    <property type="match status" value="1"/>
</dbReference>
<reference evidence="3" key="1">
    <citation type="journal article" date="2008" name="BMC Genomics">
        <title>A conifer genomics resource of 200,000 spruce (Picea spp.) ESTs and 6,464 high-quality, sequence-finished full-length cDNAs for Sitka spruce (Picea sitchensis).</title>
        <authorList>
            <person name="Ralph S.G."/>
            <person name="Chun H.J."/>
            <person name="Kolosova N."/>
            <person name="Cooper D."/>
            <person name="Oddy C."/>
            <person name="Ritland C.E."/>
            <person name="Kirkpatrick R."/>
            <person name="Moore R."/>
            <person name="Barber S."/>
            <person name="Holt R.A."/>
            <person name="Jones S.J."/>
            <person name="Marra M.A."/>
            <person name="Douglas C.J."/>
            <person name="Ritland K."/>
            <person name="Bohlmann J."/>
        </authorList>
    </citation>
    <scope>NUCLEOTIDE SEQUENCE</scope>
    <source>
        <tissue evidence="3">Green portion of the leader tissue</tissue>
    </source>
</reference>
<protein>
    <recommendedName>
        <fullName evidence="2">Clp R domain-containing protein</fullName>
    </recommendedName>
</protein>
<feature type="domain" description="Clp R" evidence="2">
    <location>
        <begin position="104"/>
        <end position="249"/>
    </location>
</feature>
<dbReference type="InterPro" id="IPR004176">
    <property type="entry name" value="Clp_R_N"/>
</dbReference>
<dbReference type="PANTHER" id="PTHR47016:SF1">
    <property type="entry name" value="ATP-DEPENDENT CLP PROTEASE ATP-BINDING SUBUNIT CLPT1, CHLOROPLASTIC"/>
    <property type="match status" value="1"/>
</dbReference>
<dbReference type="InterPro" id="IPR044217">
    <property type="entry name" value="CLPT1/2"/>
</dbReference>
<dbReference type="PANTHER" id="PTHR47016">
    <property type="entry name" value="ATP-DEPENDENT CLP PROTEASE ATP-BINDING SUBUNIT CLPT1, CHLOROPLASTIC"/>
    <property type="match status" value="1"/>
</dbReference>
<accession>A9NTF5</accession>
<keyword evidence="1" id="KW-0677">Repeat</keyword>
<dbReference type="EMBL" id="BT071241">
    <property type="protein sequence ID" value="ACN40709.1"/>
    <property type="molecule type" value="mRNA"/>
</dbReference>